<dbReference type="AlphaFoldDB" id="A0A9X1FBK3"/>
<dbReference type="RefSeq" id="WP_218547970.1">
    <property type="nucleotide sequence ID" value="NZ_JAGSPD010000024.1"/>
</dbReference>
<comment type="caution">
    <text evidence="1">The sequence shown here is derived from an EMBL/GenBank/DDBJ whole genome shotgun (WGS) entry which is preliminary data.</text>
</comment>
<name>A0A9X1FBK3_9FLAO</name>
<keyword evidence="2" id="KW-1185">Reference proteome</keyword>
<evidence type="ECO:0000313" key="1">
    <source>
        <dbReference type="EMBL" id="MBV7270704.1"/>
    </source>
</evidence>
<accession>A0A9X1FBK3</accession>
<sequence length="71" mass="8128">NYQGDNGWYSSNGTNGDAIKGMASGNYDNYKGDDISWIYYYGNNTTTIHTFLTNDLNFEYQGDNGWWSCEK</sequence>
<gene>
    <name evidence="1" type="ORF">KCG49_16060</name>
</gene>
<proteinExistence type="predicted"/>
<organism evidence="1 2">
    <name type="scientific">Winogradskyella luteola</name>
    <dbReference type="NCBI Taxonomy" id="2828330"/>
    <lineage>
        <taxon>Bacteria</taxon>
        <taxon>Pseudomonadati</taxon>
        <taxon>Bacteroidota</taxon>
        <taxon>Flavobacteriia</taxon>
        <taxon>Flavobacteriales</taxon>
        <taxon>Flavobacteriaceae</taxon>
        <taxon>Winogradskyella</taxon>
    </lineage>
</organism>
<dbReference type="Proteomes" id="UP001138894">
    <property type="component" value="Unassembled WGS sequence"/>
</dbReference>
<reference evidence="1" key="1">
    <citation type="submission" date="2021-04" db="EMBL/GenBank/DDBJ databases">
        <authorList>
            <person name="Pira H."/>
            <person name="Risdian C."/>
            <person name="Wink J."/>
        </authorList>
    </citation>
    <scope>NUCLEOTIDE SEQUENCE</scope>
    <source>
        <strain evidence="1">WHY3</strain>
    </source>
</reference>
<evidence type="ECO:0000313" key="2">
    <source>
        <dbReference type="Proteomes" id="UP001138894"/>
    </source>
</evidence>
<feature type="non-terminal residue" evidence="1">
    <location>
        <position position="1"/>
    </location>
</feature>
<dbReference type="EMBL" id="JAGSPD010000024">
    <property type="protein sequence ID" value="MBV7270704.1"/>
    <property type="molecule type" value="Genomic_DNA"/>
</dbReference>
<protein>
    <submittedName>
        <fullName evidence="1">Uncharacterized protein</fullName>
    </submittedName>
</protein>